<dbReference type="KEGG" id="mdi:METDI1285"/>
<feature type="signal peptide" evidence="1">
    <location>
        <begin position="1"/>
        <end position="23"/>
    </location>
</feature>
<protein>
    <submittedName>
        <fullName evidence="2">Uncharacterized protein</fullName>
    </submittedName>
</protein>
<dbReference type="EMBL" id="FP103042">
    <property type="protein sequence ID" value="CAX22896.1"/>
    <property type="molecule type" value="Genomic_DNA"/>
</dbReference>
<proteinExistence type="predicted"/>
<accession>C7CF04</accession>
<reference evidence="3" key="1">
    <citation type="journal article" date="2009" name="PLoS ONE">
        <title>Methylobacterium genome sequences: a reference blueprint to investigate microbial metabolism of C1 compounds from natural and industrial sources.</title>
        <authorList>
            <person name="Vuilleumier S."/>
            <person name="Chistoserdova L."/>
            <person name="Lee M.-C."/>
            <person name="Bringel F."/>
            <person name="Lajus A."/>
            <person name="Zhou Y."/>
            <person name="Gourion B."/>
            <person name="Barbe V."/>
            <person name="Chang J."/>
            <person name="Cruveiller S."/>
            <person name="Dossat C."/>
            <person name="Gillett W."/>
            <person name="Gruffaz C."/>
            <person name="Haugen E."/>
            <person name="Hourcade E."/>
            <person name="Levy R."/>
            <person name="Mangenot S."/>
            <person name="Muller E."/>
            <person name="Nadalig T."/>
            <person name="Pagni M."/>
            <person name="Penny C."/>
            <person name="Peyraud R."/>
            <person name="Robinson D.G."/>
            <person name="Roche D."/>
            <person name="Rouy Z."/>
            <person name="Saenampechek C."/>
            <person name="Salvignol G."/>
            <person name="Vallenet D."/>
            <person name="Wu Z."/>
            <person name="Marx C.J."/>
            <person name="Vorholt J.A."/>
            <person name="Olson M.V."/>
            <person name="Kaul R."/>
            <person name="Weissenbach J."/>
            <person name="Medigue C."/>
            <person name="Lidstrom M.E."/>
        </authorList>
    </citation>
    <scope>NUCLEOTIDE SEQUENCE [LARGE SCALE GENOMIC DNA]</scope>
    <source>
        <strain evidence="3">DSM 6343 / CIP 106787 / DM4</strain>
    </source>
</reference>
<keyword evidence="1" id="KW-0732">Signal</keyword>
<evidence type="ECO:0000256" key="1">
    <source>
        <dbReference type="SAM" id="SignalP"/>
    </source>
</evidence>
<dbReference type="HOGENOM" id="CLU_144007_0_0_5"/>
<dbReference type="AlphaFoldDB" id="C7CF04"/>
<name>C7CF04_METED</name>
<sequence length="148" mass="16179">MGRSSMWKATVALSALLALSAQAETAKIVGIGASSCNRFNREIRETPALQRDYFAWAQGFMSGALIRAPEGVDAGLDLTPPSFPLEEQVEFLRTFCAKNQDQDFMDAARALYRHLRKLSTLGSDFQRVSVAYPLGTLEGATGMRSKSV</sequence>
<evidence type="ECO:0000313" key="2">
    <source>
        <dbReference type="EMBL" id="CAX22896.1"/>
    </source>
</evidence>
<dbReference type="Proteomes" id="UP000008070">
    <property type="component" value="Chromosome"/>
</dbReference>
<evidence type="ECO:0000313" key="3">
    <source>
        <dbReference type="Proteomes" id="UP000008070"/>
    </source>
</evidence>
<gene>
    <name evidence="2" type="ORF">METD_I1285</name>
</gene>
<organism evidence="2 3">
    <name type="scientific">Methylorubrum extorquens (strain DSM 6343 / CIP 106787 / DM4)</name>
    <name type="common">Methylobacterium extorquens</name>
    <dbReference type="NCBI Taxonomy" id="661410"/>
    <lineage>
        <taxon>Bacteria</taxon>
        <taxon>Pseudomonadati</taxon>
        <taxon>Pseudomonadota</taxon>
        <taxon>Alphaproteobacteria</taxon>
        <taxon>Hyphomicrobiales</taxon>
        <taxon>Methylobacteriaceae</taxon>
        <taxon>Methylorubrum</taxon>
    </lineage>
</organism>
<feature type="chain" id="PRO_5002975986" evidence="1">
    <location>
        <begin position="24"/>
        <end position="148"/>
    </location>
</feature>